<dbReference type="GO" id="GO:0005737">
    <property type="term" value="C:cytoplasm"/>
    <property type="evidence" value="ECO:0007669"/>
    <property type="project" value="UniProtKB-SubCell"/>
</dbReference>
<dbReference type="InterPro" id="IPR001841">
    <property type="entry name" value="Znf_RING"/>
</dbReference>
<dbReference type="OrthoDB" id="302966at2759"/>
<dbReference type="InterPro" id="IPR039739">
    <property type="entry name" value="MAG2/RNF10"/>
</dbReference>
<dbReference type="InterPro" id="IPR013083">
    <property type="entry name" value="Znf_RING/FYVE/PHD"/>
</dbReference>
<dbReference type="SUPFAM" id="SSF57850">
    <property type="entry name" value="RING/U-box"/>
    <property type="match status" value="1"/>
</dbReference>
<dbReference type="STRING" id="74557.A0A1W0A6R9"/>
<dbReference type="InterPro" id="IPR027370">
    <property type="entry name" value="Znf-RING_euk"/>
</dbReference>
<dbReference type="AlphaFoldDB" id="A0A1W0A6R9"/>
<dbReference type="Proteomes" id="UP000243217">
    <property type="component" value="Unassembled WGS sequence"/>
</dbReference>
<keyword evidence="4 6" id="KW-0863">Zinc-finger</keyword>
<dbReference type="Gene3D" id="3.30.40.10">
    <property type="entry name" value="Zinc/RING finger domain, C3HC4 (zinc finger)"/>
    <property type="match status" value="1"/>
</dbReference>
<dbReference type="PROSITE" id="PS00518">
    <property type="entry name" value="ZF_RING_1"/>
    <property type="match status" value="1"/>
</dbReference>
<dbReference type="EMBL" id="JNBS01000392">
    <property type="protein sequence ID" value="OQS05993.1"/>
    <property type="molecule type" value="Genomic_DNA"/>
</dbReference>
<dbReference type="PANTHER" id="PTHR12983">
    <property type="entry name" value="RING FINGER 10 FAMILY MEMBER"/>
    <property type="match status" value="1"/>
</dbReference>
<feature type="region of interest" description="Disordered" evidence="7">
    <location>
        <begin position="495"/>
        <end position="514"/>
    </location>
</feature>
<reference evidence="9 10" key="1">
    <citation type="journal article" date="2014" name="Genome Biol. Evol.">
        <title>The secreted proteins of Achlya hypogyna and Thraustotheca clavata identify the ancestral oomycete secretome and reveal gene acquisitions by horizontal gene transfer.</title>
        <authorList>
            <person name="Misner I."/>
            <person name="Blouin N."/>
            <person name="Leonard G."/>
            <person name="Richards T.A."/>
            <person name="Lane C.E."/>
        </authorList>
    </citation>
    <scope>NUCLEOTIDE SEQUENCE [LARGE SCALE GENOMIC DNA]</scope>
    <source>
        <strain evidence="9 10">ATCC 34112</strain>
    </source>
</reference>
<evidence type="ECO:0000256" key="4">
    <source>
        <dbReference type="ARBA" id="ARBA00022771"/>
    </source>
</evidence>
<organism evidence="9 10">
    <name type="scientific">Thraustotheca clavata</name>
    <dbReference type="NCBI Taxonomy" id="74557"/>
    <lineage>
        <taxon>Eukaryota</taxon>
        <taxon>Sar</taxon>
        <taxon>Stramenopiles</taxon>
        <taxon>Oomycota</taxon>
        <taxon>Saprolegniomycetes</taxon>
        <taxon>Saprolegniales</taxon>
        <taxon>Achlyaceae</taxon>
        <taxon>Thraustotheca</taxon>
    </lineage>
</organism>
<dbReference type="SMART" id="SM00184">
    <property type="entry name" value="RING"/>
    <property type="match status" value="1"/>
</dbReference>
<comment type="subcellular location">
    <subcellularLocation>
        <location evidence="1">Cytoplasm</location>
    </subcellularLocation>
</comment>
<dbReference type="GO" id="GO:0045944">
    <property type="term" value="P:positive regulation of transcription by RNA polymerase II"/>
    <property type="evidence" value="ECO:0007669"/>
    <property type="project" value="TreeGrafter"/>
</dbReference>
<keyword evidence="10" id="KW-1185">Reference proteome</keyword>
<dbReference type="GO" id="GO:0008270">
    <property type="term" value="F:zinc ion binding"/>
    <property type="evidence" value="ECO:0007669"/>
    <property type="project" value="UniProtKB-KW"/>
</dbReference>
<evidence type="ECO:0000313" key="9">
    <source>
        <dbReference type="EMBL" id="OQS05993.1"/>
    </source>
</evidence>
<proteinExistence type="predicted"/>
<dbReference type="CDD" id="cd16536">
    <property type="entry name" value="RING-HC_RNF10"/>
    <property type="match status" value="1"/>
</dbReference>
<protein>
    <recommendedName>
        <fullName evidence="8">RING-type domain-containing protein</fullName>
    </recommendedName>
</protein>
<comment type="caution">
    <text evidence="9">The sequence shown here is derived from an EMBL/GenBank/DDBJ whole genome shotgun (WGS) entry which is preliminary data.</text>
</comment>
<dbReference type="Pfam" id="PF13445">
    <property type="entry name" value="zf-RING_UBOX"/>
    <property type="match status" value="1"/>
</dbReference>
<evidence type="ECO:0000256" key="7">
    <source>
        <dbReference type="SAM" id="MobiDB-lite"/>
    </source>
</evidence>
<feature type="domain" description="RING-type" evidence="8">
    <location>
        <begin position="126"/>
        <end position="167"/>
    </location>
</feature>
<evidence type="ECO:0000256" key="5">
    <source>
        <dbReference type="ARBA" id="ARBA00022833"/>
    </source>
</evidence>
<keyword evidence="3" id="KW-0479">Metal-binding</keyword>
<dbReference type="GO" id="GO:0000976">
    <property type="term" value="F:transcription cis-regulatory region binding"/>
    <property type="evidence" value="ECO:0007669"/>
    <property type="project" value="TreeGrafter"/>
</dbReference>
<sequence length="514" mass="59010">MSSFYDINDYAYDEDAVQMSVTRGQRRRGSKPVAEARNGRKRVSANHLLNFSLPEREELTNIVRKKKAPPPRTRDEFLHANFRFVLTPMEKEKMQTASYDPESLTQWNNIEQVIVTHEQPEVDQRCPICLDALRAPKITRCGHIFCWNCILMYLSLSENYWRRCPMCFDSVKKTDLRSVLVDKMRTLPNVNRMATFQFLHRSKGSWFPHAPSSAYTSGVPSVHSENAIYARILASSPLYLKEMVESELLDLQKLWMEARSSGENDQLPVIQEAITFCEKRLEKLLVSPSESFIAGEESEGEVYSFYQVENGHTVFLHPITMRCLTKEFGDFLPSSIAAKVLEIEHVVMNDENRKRFRFLSHLPSLCDFYLCELDLKDIVSPETLQHFQGDLKKRTRARQAKKRAEANENRKRKDSIESRFVNMTLENEALWPAPQPTLSVIPSEAAFIADEDLSPAPVAESHEAEVLYEPAAAPASCWTTPPATTVNTTNMKFSKKSMKKGTSLFSTSQRRNYR</sequence>
<evidence type="ECO:0000259" key="8">
    <source>
        <dbReference type="PROSITE" id="PS50089"/>
    </source>
</evidence>
<accession>A0A1W0A6R9</accession>
<dbReference type="PROSITE" id="PS50089">
    <property type="entry name" value="ZF_RING_2"/>
    <property type="match status" value="1"/>
</dbReference>
<keyword evidence="2" id="KW-0963">Cytoplasm</keyword>
<dbReference type="InterPro" id="IPR017907">
    <property type="entry name" value="Znf_RING_CS"/>
</dbReference>
<keyword evidence="5" id="KW-0862">Zinc</keyword>
<evidence type="ECO:0000256" key="3">
    <source>
        <dbReference type="ARBA" id="ARBA00022723"/>
    </source>
</evidence>
<evidence type="ECO:0000256" key="6">
    <source>
        <dbReference type="PROSITE-ProRule" id="PRU00175"/>
    </source>
</evidence>
<name>A0A1W0A6R9_9STRA</name>
<evidence type="ECO:0000313" key="10">
    <source>
        <dbReference type="Proteomes" id="UP000243217"/>
    </source>
</evidence>
<dbReference type="PANTHER" id="PTHR12983:SF9">
    <property type="entry name" value="E3 UBIQUITIN-PROTEIN LIGASE RNF10"/>
    <property type="match status" value="1"/>
</dbReference>
<feature type="compositionally biased region" description="Polar residues" evidence="7">
    <location>
        <begin position="503"/>
        <end position="514"/>
    </location>
</feature>
<gene>
    <name evidence="9" type="ORF">THRCLA_01935</name>
</gene>
<evidence type="ECO:0000256" key="2">
    <source>
        <dbReference type="ARBA" id="ARBA00022490"/>
    </source>
</evidence>
<evidence type="ECO:0000256" key="1">
    <source>
        <dbReference type="ARBA" id="ARBA00004496"/>
    </source>
</evidence>